<dbReference type="InterPro" id="IPR003137">
    <property type="entry name" value="PA_domain"/>
</dbReference>
<evidence type="ECO:0000313" key="7">
    <source>
        <dbReference type="EMBL" id="KAA8629363.1"/>
    </source>
</evidence>
<gene>
    <name evidence="7" type="ORF">SMACR_01063</name>
</gene>
<feature type="domain" description="Transferrin receptor-like dimerisation" evidence="5">
    <location>
        <begin position="796"/>
        <end position="917"/>
    </location>
</feature>
<evidence type="ECO:0000256" key="3">
    <source>
        <dbReference type="SAM" id="Phobius"/>
    </source>
</evidence>
<evidence type="ECO:0000259" key="5">
    <source>
        <dbReference type="Pfam" id="PF04253"/>
    </source>
</evidence>
<accession>A0A8S8ZGW3</accession>
<dbReference type="EMBL" id="NMPR01000139">
    <property type="protein sequence ID" value="KAA8629363.1"/>
    <property type="molecule type" value="Genomic_DNA"/>
</dbReference>
<feature type="domain" description="Peptidase M28" evidence="6">
    <location>
        <begin position="538"/>
        <end position="722"/>
    </location>
</feature>
<name>A0A8S8ZGW3_SORMA</name>
<keyword evidence="3" id="KW-1133">Transmembrane helix</keyword>
<dbReference type="GO" id="GO:0004180">
    <property type="term" value="F:carboxypeptidase activity"/>
    <property type="evidence" value="ECO:0007669"/>
    <property type="project" value="TreeGrafter"/>
</dbReference>
<organism evidence="7 8">
    <name type="scientific">Sordaria macrospora</name>
    <dbReference type="NCBI Taxonomy" id="5147"/>
    <lineage>
        <taxon>Eukaryota</taxon>
        <taxon>Fungi</taxon>
        <taxon>Dikarya</taxon>
        <taxon>Ascomycota</taxon>
        <taxon>Pezizomycotina</taxon>
        <taxon>Sordariomycetes</taxon>
        <taxon>Sordariomycetidae</taxon>
        <taxon>Sordariales</taxon>
        <taxon>Sordariaceae</taxon>
        <taxon>Sordaria</taxon>
    </lineage>
</organism>
<comment type="similarity">
    <text evidence="1">Belongs to the peptidase M28 family. M28B subfamily.</text>
</comment>
<dbReference type="Gene3D" id="3.40.630.10">
    <property type="entry name" value="Zn peptidases"/>
    <property type="match status" value="1"/>
</dbReference>
<dbReference type="InterPro" id="IPR007484">
    <property type="entry name" value="Peptidase_M28"/>
</dbReference>
<dbReference type="SUPFAM" id="SSF52025">
    <property type="entry name" value="PA domain"/>
    <property type="match status" value="1"/>
</dbReference>
<dbReference type="FunFam" id="3.50.30.30:FF:000029">
    <property type="entry name" value="Glutamate carboxypeptidase Tre2, putative"/>
    <property type="match status" value="1"/>
</dbReference>
<reference evidence="7 8" key="1">
    <citation type="submission" date="2017-07" db="EMBL/GenBank/DDBJ databases">
        <title>Genome sequence of the Sordaria macrospora wild type strain R19027.</title>
        <authorList>
            <person name="Nowrousian M."/>
            <person name="Teichert I."/>
            <person name="Kueck U."/>
        </authorList>
    </citation>
    <scope>NUCLEOTIDE SEQUENCE [LARGE SCALE GENOMIC DNA]</scope>
    <source>
        <strain evidence="7 8">R19027</strain>
        <tissue evidence="7">Mycelium</tissue>
    </source>
</reference>
<feature type="domain" description="PA" evidence="4">
    <location>
        <begin position="350"/>
        <end position="437"/>
    </location>
</feature>
<feature type="compositionally biased region" description="Acidic residues" evidence="2">
    <location>
        <begin position="77"/>
        <end position="93"/>
    </location>
</feature>
<dbReference type="Gene3D" id="3.50.30.30">
    <property type="match status" value="1"/>
</dbReference>
<dbReference type="InterPro" id="IPR046450">
    <property type="entry name" value="PA_dom_sf"/>
</dbReference>
<dbReference type="FunFam" id="3.40.630.10:FF:000101">
    <property type="entry name" value="N-acetylated alpha-linked acidic dipeptidase like 1"/>
    <property type="match status" value="1"/>
</dbReference>
<dbReference type="InterPro" id="IPR036757">
    <property type="entry name" value="TFR-like_dimer_dom_sf"/>
</dbReference>
<sequence length="928" mass="103454">MAPDKSQFRYEPAPPIPTYDEAIASGAGSHTVFEAPHSPLDATDHTEGHSLLGGTASSSSNNDQPRPPRGYRPPTVETDDEGEPWGSDDDSDSEADHVRREMQEMEIDDSSHRSQSSWGKRIGRFSLPRWKWGWRLPQISLPRFRRHDANASLESATTPATNNDTNNSNNQEQPSSGSRFAFPTLGSTALFLMVARILALILLLGFVYLIFVYDVFGNMSRRLGSGMFNPSDIRDYLQNNISANQIKDNVQHFTSYSHVAGTEGDYALMEDIELLFRKYGLEDISRDTYHVYLNYPKADGRAVEIIDDKAGNGKGKAVWSAKLEENDRSTGLIGHQTLAFHGHSKTGDVRGRLIYANYGSRADFQRIKDLGIKTDGAIALVRYYGPQADRALKVKAAELAGFAGCLIYSDPADDGFTKGDTAPKGPFMPADGVQRGSVSLMSWVIGDVLTPGWGSKDGVPRMKKEQTKGLVKIPSLPLAWRDAKVLLQHLKGKGHRVPDDWVGGVPEVDEWWTGDHESSPIVRLKNDQDEKEKQAIWNVYGSILGIEQEEKKVIIGNHRDAWTLGAADPHSGTAIMLELARVFGELMAMGWRPLRTIQFMSWDAEEYNLIGSTEFVEQNDDMLRKDALAYINLDTAVTGNTLHVAGSPVFKGLLMQVLDLVRDPYENATLKELWERRNANDLEGLGAGSDYVAFQDIVGTSSIDLHFDGKGHPYHSSYDTFEWMEQVGDPDFVHHTMLGQVVAIILYELADRPVLPFDMPHYAEKIRDWTGEITRWVEDQAKAAKKDAVPKELKTSLESLKKASDAVLEAVRWFVEWEHEWQASVVSTGGWEPSGWGRRRCEFNTKMGSFESDLLDSEGIPNRTQFKHVLFGPQLWSGYNEAYFPSIRDTVESGDWALANRTIAKVADIIKLAAVNLARGTLGEDQIG</sequence>
<evidence type="ECO:0000259" key="6">
    <source>
        <dbReference type="Pfam" id="PF04389"/>
    </source>
</evidence>
<dbReference type="SUPFAM" id="SSF53187">
    <property type="entry name" value="Zn-dependent exopeptidases"/>
    <property type="match status" value="1"/>
</dbReference>
<dbReference type="SUPFAM" id="SSF47672">
    <property type="entry name" value="Transferrin receptor-like dimerisation domain"/>
    <property type="match status" value="1"/>
</dbReference>
<dbReference type="Pfam" id="PF04253">
    <property type="entry name" value="TFR_dimer"/>
    <property type="match status" value="1"/>
</dbReference>
<feature type="region of interest" description="Disordered" evidence="2">
    <location>
        <begin position="154"/>
        <end position="179"/>
    </location>
</feature>
<evidence type="ECO:0000256" key="2">
    <source>
        <dbReference type="SAM" id="MobiDB-lite"/>
    </source>
</evidence>
<dbReference type="VEuPathDB" id="FungiDB:SMAC_01063"/>
<dbReference type="CDD" id="cd08022">
    <property type="entry name" value="M28_PSMA_like"/>
    <property type="match status" value="1"/>
</dbReference>
<dbReference type="AlphaFoldDB" id="A0A8S8ZGW3"/>
<dbReference type="Proteomes" id="UP000433876">
    <property type="component" value="Unassembled WGS sequence"/>
</dbReference>
<keyword evidence="3" id="KW-0472">Membrane</keyword>
<evidence type="ECO:0000256" key="1">
    <source>
        <dbReference type="ARBA" id="ARBA00005634"/>
    </source>
</evidence>
<proteinExistence type="inferred from homology"/>
<dbReference type="Pfam" id="PF02225">
    <property type="entry name" value="PA"/>
    <property type="match status" value="1"/>
</dbReference>
<keyword evidence="3" id="KW-0812">Transmembrane</keyword>
<dbReference type="CDD" id="cd02121">
    <property type="entry name" value="PA_GCPII_like"/>
    <property type="match status" value="1"/>
</dbReference>
<evidence type="ECO:0000259" key="4">
    <source>
        <dbReference type="Pfam" id="PF02225"/>
    </source>
</evidence>
<evidence type="ECO:0000313" key="8">
    <source>
        <dbReference type="Proteomes" id="UP000433876"/>
    </source>
</evidence>
<dbReference type="InterPro" id="IPR007365">
    <property type="entry name" value="TFR-like_dimer_dom"/>
</dbReference>
<dbReference type="PANTHER" id="PTHR10404:SF71">
    <property type="entry name" value="CARBOXYPEPTIDASE TRE2, PUTATIVE (AFU_ORTHOLOGUE AFUA_3G10650)-RELATED"/>
    <property type="match status" value="1"/>
</dbReference>
<feature type="compositionally biased region" description="Polar residues" evidence="2">
    <location>
        <begin position="55"/>
        <end position="64"/>
    </location>
</feature>
<dbReference type="InterPro" id="IPR039373">
    <property type="entry name" value="Peptidase_M28B"/>
</dbReference>
<comment type="caution">
    <text evidence="7">The sequence shown here is derived from an EMBL/GenBank/DDBJ whole genome shotgun (WGS) entry which is preliminary data.</text>
</comment>
<feature type="region of interest" description="Disordered" evidence="2">
    <location>
        <begin position="1"/>
        <end position="96"/>
    </location>
</feature>
<dbReference type="PANTHER" id="PTHR10404">
    <property type="entry name" value="N-ACETYLATED-ALPHA-LINKED ACIDIC DIPEPTIDASE"/>
    <property type="match status" value="1"/>
</dbReference>
<dbReference type="Pfam" id="PF04389">
    <property type="entry name" value="Peptidase_M28"/>
    <property type="match status" value="1"/>
</dbReference>
<feature type="compositionally biased region" description="Low complexity" evidence="2">
    <location>
        <begin position="155"/>
        <end position="170"/>
    </location>
</feature>
<dbReference type="Gene3D" id="1.20.930.40">
    <property type="entry name" value="Transferrin receptor-like, dimerisation domain"/>
    <property type="match status" value="1"/>
</dbReference>
<protein>
    <submittedName>
        <fullName evidence="7">Uncharacterized protein</fullName>
    </submittedName>
</protein>
<feature type="transmembrane region" description="Helical" evidence="3">
    <location>
        <begin position="189"/>
        <end position="213"/>
    </location>
</feature>